<proteinExistence type="predicted"/>
<dbReference type="KEGG" id="vg:80527887"/>
<dbReference type="Proteomes" id="UP000297063">
    <property type="component" value="Segment"/>
</dbReference>
<dbReference type="GeneID" id="80527887"/>
<organism evidence="1">
    <name type="scientific">Wenling tonguesole paramyxovirus</name>
    <dbReference type="NCBI Taxonomy" id="2116454"/>
    <lineage>
        <taxon>Viruses</taxon>
        <taxon>Riboviria</taxon>
        <taxon>Orthornavirae</taxon>
        <taxon>Negarnaviricota</taxon>
        <taxon>Haploviricotina</taxon>
        <taxon>Monjiviricetes</taxon>
        <taxon>Mononegavirales</taxon>
        <taxon>Paramyxoviridae</taxon>
        <taxon>Glossavirinae</taxon>
        <taxon>Cynoglossusvirus</taxon>
        <taxon>Cynoglossusvirus cynoglossi</taxon>
    </lineage>
</organism>
<dbReference type="EMBL" id="MG600059">
    <property type="protein sequence ID" value="AVM87373.1"/>
    <property type="molecule type" value="Viral_cRNA"/>
</dbReference>
<accession>A0A2P1GMZ6</accession>
<keyword evidence="2" id="KW-1185">Reference proteome</keyword>
<sequence>MDWGDEQQTEDMFKIGKDLKVADQMLSVNTHDSAEDYALSTSGVRKILDKSGLTVTGSALLKPGAKSTVISLFEPLEMAVSPEPVQLVYDIPDERDTIKTTIEDPEPNALLGEIKKIQATQSQHTSMLNEIIQKISTQDSILKSISSISTQISILSTLLEKGTIMCANPALPDQQSTRLYGATLEENRQEKMHNLASRAPMFGALSEALKNKGKPLIGYGEPSRGSIMERIPILLKGLKTSSRNEYTSQYVNRDDSFDPIQFSAELEQVLSQEQADISTE</sequence>
<protein>
    <recommendedName>
        <fullName evidence="3">Phosphoprotein</fullName>
    </recommendedName>
</protein>
<evidence type="ECO:0000313" key="2">
    <source>
        <dbReference type="Proteomes" id="UP000297063"/>
    </source>
</evidence>
<evidence type="ECO:0008006" key="3">
    <source>
        <dbReference type="Google" id="ProtNLM"/>
    </source>
</evidence>
<reference evidence="1" key="1">
    <citation type="journal article" date="2018" name="Nature">
        <title>The evolutionary history of vertebrate RNA viruses.</title>
        <authorList>
            <person name="Shi M."/>
            <person name="Lin X.D."/>
            <person name="Chen X."/>
            <person name="Tian J.H."/>
            <person name="Chen L.J."/>
            <person name="Li K."/>
            <person name="Wang W."/>
            <person name="Eden J.S."/>
            <person name="Shen J.J."/>
            <person name="Liu L."/>
            <person name="Holmes E.C."/>
            <person name="Zhang Y.Z."/>
        </authorList>
    </citation>
    <scope>NUCLEOTIDE SEQUENCE [LARGE SCALE GENOMIC DNA]</scope>
    <source>
        <strain evidence="1">XYHYC190750</strain>
    </source>
</reference>
<dbReference type="RefSeq" id="YP_010790490.1">
    <property type="nucleotide sequence ID" value="NC_075440.1"/>
</dbReference>
<evidence type="ECO:0000313" key="1">
    <source>
        <dbReference type="EMBL" id="AVM87373.1"/>
    </source>
</evidence>
<name>A0A2P1GMZ6_9MONO</name>